<proteinExistence type="predicted"/>
<name>A0AAF1BQB2_9TREE</name>
<gene>
    <name evidence="1" type="ORF">LOC62_03G004219</name>
</gene>
<dbReference type="EMBL" id="CP086716">
    <property type="protein sequence ID" value="WOO80698.1"/>
    <property type="molecule type" value="Genomic_DNA"/>
</dbReference>
<dbReference type="RefSeq" id="XP_062626730.1">
    <property type="nucleotide sequence ID" value="XM_062770746.1"/>
</dbReference>
<protein>
    <submittedName>
        <fullName evidence="1">Uncharacterized protein</fullName>
    </submittedName>
</protein>
<organism evidence="1 2">
    <name type="scientific">Vanrija pseudolonga</name>
    <dbReference type="NCBI Taxonomy" id="143232"/>
    <lineage>
        <taxon>Eukaryota</taxon>
        <taxon>Fungi</taxon>
        <taxon>Dikarya</taxon>
        <taxon>Basidiomycota</taxon>
        <taxon>Agaricomycotina</taxon>
        <taxon>Tremellomycetes</taxon>
        <taxon>Trichosporonales</taxon>
        <taxon>Trichosporonaceae</taxon>
        <taxon>Vanrija</taxon>
    </lineage>
</organism>
<accession>A0AAF1BQB2</accession>
<sequence length="293" mass="32384">MPKPTFATLTPPNNRTFLRVHSSSSASPLRWTGDPATSGFSALNTNLALLTPTAYTAAMERSHPDPLPWTGWDIGLHTAHSVLDHLIRRAVPLVPGVHAADDASPWISTTSNPTWAVWEIARRLSPPPVPVHAFVVAAPAAEELVELAVIVPTVEAHLDPLPVVRSLWRDRGDGDGGKRTGNQRSALQHAEFGARACDETLFYGRVFAQSIIANYEFTREVGSRGDIPIDLPEHFFRHPLRAGDSWVDALVWRPDVHSFPQALDLLESNRRRVQQNQRQRVAATAVEQAVLRR</sequence>
<dbReference type="Proteomes" id="UP000827549">
    <property type="component" value="Chromosome 3"/>
</dbReference>
<reference evidence="1" key="1">
    <citation type="submission" date="2023-10" db="EMBL/GenBank/DDBJ databases">
        <authorList>
            <person name="Noh H."/>
        </authorList>
    </citation>
    <scope>NUCLEOTIDE SEQUENCE</scope>
    <source>
        <strain evidence="1">DUCC4014</strain>
    </source>
</reference>
<evidence type="ECO:0000313" key="1">
    <source>
        <dbReference type="EMBL" id="WOO80698.1"/>
    </source>
</evidence>
<evidence type="ECO:0000313" key="2">
    <source>
        <dbReference type="Proteomes" id="UP000827549"/>
    </source>
</evidence>
<dbReference type="GeneID" id="87807458"/>
<keyword evidence="2" id="KW-1185">Reference proteome</keyword>
<dbReference type="AlphaFoldDB" id="A0AAF1BQB2"/>